<protein>
    <recommendedName>
        <fullName evidence="4">Secreted protein</fullName>
    </recommendedName>
</protein>
<sequence length="171" mass="18731">MRWTVLPLLVLVPLGYVIISAQQSRESGESKQLEAAARHLTFGYYPSSLQQRIYQVPIPYGAAHVGYLETNSWSTSVLYVQFTTTAGGLDTFLAKVGTSRAALRSGSSEISRSQAREASWTFSGPGPWSGTSMHKNGDKPDHAISVDLHDPDAPTVYVVSTVNFRYGFRDS</sequence>
<accession>A0ABS7Q4D4</accession>
<gene>
    <name evidence="2" type="ORF">K7862_10090</name>
</gene>
<evidence type="ECO:0000313" key="2">
    <source>
        <dbReference type="EMBL" id="MBY8877977.1"/>
    </source>
</evidence>
<evidence type="ECO:0000256" key="1">
    <source>
        <dbReference type="SAM" id="MobiDB-lite"/>
    </source>
</evidence>
<evidence type="ECO:0000313" key="3">
    <source>
        <dbReference type="Proteomes" id="UP000778578"/>
    </source>
</evidence>
<dbReference type="Proteomes" id="UP000778578">
    <property type="component" value="Unassembled WGS sequence"/>
</dbReference>
<keyword evidence="3" id="KW-1185">Reference proteome</keyword>
<evidence type="ECO:0008006" key="4">
    <source>
        <dbReference type="Google" id="ProtNLM"/>
    </source>
</evidence>
<dbReference type="EMBL" id="JAINZZ010000008">
    <property type="protein sequence ID" value="MBY8877977.1"/>
    <property type="molecule type" value="Genomic_DNA"/>
</dbReference>
<reference evidence="2 3" key="1">
    <citation type="submission" date="2021-08" db="EMBL/GenBank/DDBJ databases">
        <title>WGS of actinomycetes from Thailand.</title>
        <authorList>
            <person name="Thawai C."/>
        </authorList>
    </citation>
    <scope>NUCLEOTIDE SEQUENCE [LARGE SCALE GENOMIC DNA]</scope>
    <source>
        <strain evidence="2 3">PLK6-54</strain>
    </source>
</reference>
<comment type="caution">
    <text evidence="2">The sequence shown here is derived from an EMBL/GenBank/DDBJ whole genome shotgun (WGS) entry which is preliminary data.</text>
</comment>
<proteinExistence type="predicted"/>
<organism evidence="2 3">
    <name type="scientific">Actinacidiphila acidipaludis</name>
    <dbReference type="NCBI Taxonomy" id="2873382"/>
    <lineage>
        <taxon>Bacteria</taxon>
        <taxon>Bacillati</taxon>
        <taxon>Actinomycetota</taxon>
        <taxon>Actinomycetes</taxon>
        <taxon>Kitasatosporales</taxon>
        <taxon>Streptomycetaceae</taxon>
        <taxon>Actinacidiphila</taxon>
    </lineage>
</organism>
<feature type="region of interest" description="Disordered" evidence="1">
    <location>
        <begin position="114"/>
        <end position="142"/>
    </location>
</feature>
<name>A0ABS7Q4D4_9ACTN</name>